<dbReference type="InterPro" id="IPR009826">
    <property type="entry name" value="DNA_circ_N"/>
</dbReference>
<dbReference type="Pfam" id="PF07157">
    <property type="entry name" value="DNA_circ_N"/>
    <property type="match status" value="1"/>
</dbReference>
<gene>
    <name evidence="2" type="ORF">C7M51_01967</name>
</gene>
<proteinExistence type="predicted"/>
<dbReference type="RefSeq" id="WP_160621625.1">
    <property type="nucleotide sequence ID" value="NZ_CP028271.1"/>
</dbReference>
<dbReference type="OrthoDB" id="378644at2"/>
<dbReference type="EMBL" id="CP028271">
    <property type="protein sequence ID" value="QHM71676.1"/>
    <property type="molecule type" value="Genomic_DNA"/>
</dbReference>
<dbReference type="KEGG" id="mint:C7M51_01967"/>
<organism evidence="2 3">
    <name type="scientific">Mixta intestinalis</name>
    <dbReference type="NCBI Taxonomy" id="1615494"/>
    <lineage>
        <taxon>Bacteria</taxon>
        <taxon>Pseudomonadati</taxon>
        <taxon>Pseudomonadota</taxon>
        <taxon>Gammaproteobacteria</taxon>
        <taxon>Enterobacterales</taxon>
        <taxon>Erwiniaceae</taxon>
        <taxon>Mixta</taxon>
    </lineage>
</organism>
<reference evidence="2 3" key="1">
    <citation type="submission" date="2018-03" db="EMBL/GenBank/DDBJ databases">
        <title>Pantoea intestinalis SRCM103226 isolated form the mealworm.</title>
        <authorList>
            <person name="Jeong D.-Y."/>
            <person name="Kim J.W."/>
        </authorList>
    </citation>
    <scope>NUCLEOTIDE SEQUENCE [LARGE SCALE GENOMIC DNA]</scope>
    <source>
        <strain evidence="2 3">SRCM103226</strain>
    </source>
</reference>
<dbReference type="Proteomes" id="UP000464053">
    <property type="component" value="Chromosome"/>
</dbReference>
<evidence type="ECO:0000313" key="3">
    <source>
        <dbReference type="Proteomes" id="UP000464053"/>
    </source>
</evidence>
<accession>A0A6P1PYI4</accession>
<protein>
    <recommendedName>
        <fullName evidence="1">DNA circulation N-terminal domain-containing protein</fullName>
    </recommendedName>
</protein>
<evidence type="ECO:0000259" key="1">
    <source>
        <dbReference type="Pfam" id="PF07157"/>
    </source>
</evidence>
<sequence>MFESTVAAINSARDSLGLRGAVTGTGSLRGVPFLVYREQKQSGGRRIVKREYPLRDTGGANDLGRKLRERTFTAVVLGNSASTQRDALIDALEAAGSAELVHPEFGTQQVMVDSFECRSSADELNIYEFTITVYPAATDNAPQATQNTANAVANQKDSLFGSLGDTLTSAWQTVQEGTAGATAVLNAITGVFDDVYDAVENIGVLDDVNQLLGAVAAVKGSAEGMLNAPALLAANVLGALDGLSNICDASNAFRAYERLGVHLNKRQASVDVTHIPDAAVSNVAVLFHVASTGALAGQAAAASGVLTQAIDADSVDVTPHAPQLTADATTASSVASAASVSDVIIPATSSTAVTSESTVSVIESDWPQFESRTDIERVAVDIGNALDAAALTAADSGYATDSAAITRLRLLTVQDLRHRGLRLSGVSSVRLARTEPALVTLYRQTGSAQQWQRLARRNSVDNPLFVPGGVDIEVIDE</sequence>
<evidence type="ECO:0000313" key="2">
    <source>
        <dbReference type="EMBL" id="QHM71676.1"/>
    </source>
</evidence>
<dbReference type="AlphaFoldDB" id="A0A6P1PYI4"/>
<feature type="domain" description="DNA circulation N-terminal" evidence="1">
    <location>
        <begin position="25"/>
        <end position="110"/>
    </location>
</feature>
<keyword evidence="3" id="KW-1185">Reference proteome</keyword>
<name>A0A6P1PYI4_9GAMM</name>